<evidence type="ECO:0000313" key="1">
    <source>
        <dbReference type="EMBL" id="KAI5656788.1"/>
    </source>
</evidence>
<gene>
    <name evidence="1" type="ORF">M9H77_25581</name>
</gene>
<sequence length="203" mass="22392">MGLHLDLQALTLNLRERLRDRPPPMTWTVLTLRLDQLERGAVVPWMVWPNWYYVRHHIMLCGRTVALWRVRRDLKLRCLAGIDYEMPKLVSDDLVMGSGLCPWSPTIALHVLLNSGVEAALVCLDSLRLPNCVRTSHVGGAGGRDDDEGVGLDDVPRIDDEEGVEMCGGLEYGSCGNGVKVAGGVDVVAGEADVPKVWKPMPE</sequence>
<keyword evidence="2" id="KW-1185">Reference proteome</keyword>
<organism evidence="1 2">
    <name type="scientific">Catharanthus roseus</name>
    <name type="common">Madagascar periwinkle</name>
    <name type="synonym">Vinca rosea</name>
    <dbReference type="NCBI Taxonomy" id="4058"/>
    <lineage>
        <taxon>Eukaryota</taxon>
        <taxon>Viridiplantae</taxon>
        <taxon>Streptophyta</taxon>
        <taxon>Embryophyta</taxon>
        <taxon>Tracheophyta</taxon>
        <taxon>Spermatophyta</taxon>
        <taxon>Magnoliopsida</taxon>
        <taxon>eudicotyledons</taxon>
        <taxon>Gunneridae</taxon>
        <taxon>Pentapetalae</taxon>
        <taxon>asterids</taxon>
        <taxon>lamiids</taxon>
        <taxon>Gentianales</taxon>
        <taxon>Apocynaceae</taxon>
        <taxon>Rauvolfioideae</taxon>
        <taxon>Vinceae</taxon>
        <taxon>Catharanthinae</taxon>
        <taxon>Catharanthus</taxon>
    </lineage>
</organism>
<accession>A0ACC0A798</accession>
<evidence type="ECO:0000313" key="2">
    <source>
        <dbReference type="Proteomes" id="UP001060085"/>
    </source>
</evidence>
<comment type="caution">
    <text evidence="1">The sequence shown here is derived from an EMBL/GenBank/DDBJ whole genome shotgun (WGS) entry which is preliminary data.</text>
</comment>
<proteinExistence type="predicted"/>
<protein>
    <submittedName>
        <fullName evidence="1">Uncharacterized protein</fullName>
    </submittedName>
</protein>
<reference evidence="2" key="1">
    <citation type="journal article" date="2023" name="Nat. Plants">
        <title>Single-cell RNA sequencing provides a high-resolution roadmap for understanding the multicellular compartmentation of specialized metabolism.</title>
        <authorList>
            <person name="Sun S."/>
            <person name="Shen X."/>
            <person name="Li Y."/>
            <person name="Li Y."/>
            <person name="Wang S."/>
            <person name="Li R."/>
            <person name="Zhang H."/>
            <person name="Shen G."/>
            <person name="Guo B."/>
            <person name="Wei J."/>
            <person name="Xu J."/>
            <person name="St-Pierre B."/>
            <person name="Chen S."/>
            <person name="Sun C."/>
        </authorList>
    </citation>
    <scope>NUCLEOTIDE SEQUENCE [LARGE SCALE GENOMIC DNA]</scope>
</reference>
<dbReference type="Proteomes" id="UP001060085">
    <property type="component" value="Linkage Group LG06"/>
</dbReference>
<name>A0ACC0A798_CATRO</name>
<dbReference type="EMBL" id="CM044706">
    <property type="protein sequence ID" value="KAI5656788.1"/>
    <property type="molecule type" value="Genomic_DNA"/>
</dbReference>